<dbReference type="InterPro" id="IPR010317">
    <property type="entry name" value="WxLIP_PGBD"/>
</dbReference>
<feature type="coiled-coil region" evidence="1">
    <location>
        <begin position="336"/>
        <end position="363"/>
    </location>
</feature>
<gene>
    <name evidence="6" type="ORF">A5889_000034</name>
    <name evidence="7" type="ORF">A5889_002645</name>
</gene>
<dbReference type="InterPro" id="IPR021759">
    <property type="entry name" value="WxLIP_HBD"/>
</dbReference>
<reference evidence="7" key="3">
    <citation type="submission" date="2024-03" db="EMBL/GenBank/DDBJ databases">
        <title>The Genome Sequence of Enterococcus sp. DIV0238c.</title>
        <authorList>
            <consortium name="The Broad Institute Genomics Platform"/>
            <consortium name="The Broad Institute Microbial Omics Core"/>
            <consortium name="The Broad Institute Genomic Center for Infectious Diseases"/>
            <person name="Earl A."/>
            <person name="Manson A."/>
            <person name="Gilmore M."/>
            <person name="Schwartman J."/>
            <person name="Shea T."/>
            <person name="Abouelleil A."/>
            <person name="Cao P."/>
            <person name="Chapman S."/>
            <person name="Cusick C."/>
            <person name="Young S."/>
            <person name="Neafsey D."/>
            <person name="Nusbaum C."/>
            <person name="Birren B."/>
        </authorList>
    </citation>
    <scope>NUCLEOTIDE SEQUENCE</scope>
    <source>
        <strain evidence="7">9D6_DIV0238</strain>
    </source>
</reference>
<dbReference type="Pfam" id="PF11797">
    <property type="entry name" value="WxLIP_HBD"/>
    <property type="match status" value="1"/>
</dbReference>
<evidence type="ECO:0000256" key="2">
    <source>
        <dbReference type="SAM" id="Phobius"/>
    </source>
</evidence>
<evidence type="ECO:0000313" key="8">
    <source>
        <dbReference type="Proteomes" id="UP000196151"/>
    </source>
</evidence>
<dbReference type="AlphaFoldDB" id="A0A200JCJ3"/>
<evidence type="ECO:0000256" key="1">
    <source>
        <dbReference type="SAM" id="Coils"/>
    </source>
</evidence>
<evidence type="ECO:0000259" key="4">
    <source>
        <dbReference type="Pfam" id="PF06030"/>
    </source>
</evidence>
<feature type="chain" id="PRO_5012442443" evidence="3">
    <location>
        <begin position="28"/>
        <end position="365"/>
    </location>
</feature>
<evidence type="ECO:0000313" key="7">
    <source>
        <dbReference type="EMBL" id="WYJ95097.1"/>
    </source>
</evidence>
<keyword evidence="2" id="KW-0472">Membrane</keyword>
<reference evidence="7" key="2">
    <citation type="submission" date="2017-05" db="EMBL/GenBank/DDBJ databases">
        <authorList>
            <consortium name="The Broad Institute Genomics Platform"/>
            <consortium name="The Broad Institute Genomic Center for Infectious Diseases"/>
            <person name="Earl A."/>
            <person name="Manson A."/>
            <person name="Schwartman J."/>
            <person name="Gilmore M."/>
            <person name="Abouelleil A."/>
            <person name="Cao P."/>
            <person name="Chapman S."/>
            <person name="Cusick C."/>
            <person name="Shea T."/>
            <person name="Young S."/>
            <person name="Neafsey D."/>
            <person name="Nusbaum C."/>
            <person name="Birren B."/>
        </authorList>
    </citation>
    <scope>NUCLEOTIDE SEQUENCE</scope>
    <source>
        <strain evidence="7">9D6_DIV0238</strain>
    </source>
</reference>
<protein>
    <submittedName>
        <fullName evidence="6">Uncharacterized protein</fullName>
    </submittedName>
</protein>
<evidence type="ECO:0000256" key="3">
    <source>
        <dbReference type="SAM" id="SignalP"/>
    </source>
</evidence>
<feature type="domain" description="WxL Interacting Protein host binding" evidence="5">
    <location>
        <begin position="163"/>
        <end position="298"/>
    </location>
</feature>
<name>A0A200JCJ3_9ENTE</name>
<feature type="signal peptide" evidence="3">
    <location>
        <begin position="1"/>
        <end position="27"/>
    </location>
</feature>
<dbReference type="Proteomes" id="UP000196151">
    <property type="component" value="Chromosome"/>
</dbReference>
<keyword evidence="1" id="KW-0175">Coiled coil</keyword>
<keyword evidence="3" id="KW-0732">Signal</keyword>
<accession>A0A200JCJ3</accession>
<dbReference type="EMBL" id="CP147246">
    <property type="protein sequence ID" value="WYJ95097.1"/>
    <property type="molecule type" value="Genomic_DNA"/>
</dbReference>
<evidence type="ECO:0000313" key="6">
    <source>
        <dbReference type="EMBL" id="OUZ34559.1"/>
    </source>
</evidence>
<proteinExistence type="predicted"/>
<dbReference type="RefSeq" id="WP_217884287.1">
    <property type="nucleotide sequence ID" value="NZ_CP147246.1"/>
</dbReference>
<feature type="domain" description="WxL Interacting Protein peptidoglycan binding" evidence="4">
    <location>
        <begin position="32"/>
        <end position="150"/>
    </location>
</feature>
<dbReference type="Pfam" id="PF06030">
    <property type="entry name" value="WxLIP_PGBD"/>
    <property type="match status" value="1"/>
</dbReference>
<reference evidence="6" key="1">
    <citation type="submission" date="2017-05" db="EMBL/GenBank/DDBJ databases">
        <title>The Genome Sequence of Enterococcus sp. 9D6_DIV0238.</title>
        <authorList>
            <consortium name="The Broad Institute Genomics Platform"/>
            <consortium name="The Broad Institute Genomic Center for Infectious Diseases"/>
            <person name="Earl A."/>
            <person name="Manson A."/>
            <person name="Schwartman J."/>
            <person name="Gilmore M."/>
            <person name="Abouelleil A."/>
            <person name="Cao P."/>
            <person name="Chapman S."/>
            <person name="Cusick C."/>
            <person name="Shea T."/>
            <person name="Young S."/>
            <person name="Neafsey D."/>
            <person name="Nusbaum C."/>
            <person name="Birren B."/>
        </authorList>
    </citation>
    <scope>NUCLEOTIDE SEQUENCE [LARGE SCALE GENOMIC DNA]</scope>
    <source>
        <strain evidence="6">9D6_DIV0238</strain>
    </source>
</reference>
<organism evidence="6">
    <name type="scientific">Candidatus Enterococcus dunnyi</name>
    <dbReference type="NCBI Taxonomy" id="1834192"/>
    <lineage>
        <taxon>Bacteria</taxon>
        <taxon>Bacillati</taxon>
        <taxon>Bacillota</taxon>
        <taxon>Bacilli</taxon>
        <taxon>Lactobacillales</taxon>
        <taxon>Enterococcaceae</taxon>
        <taxon>Enterococcus</taxon>
    </lineage>
</organism>
<sequence>MTKSRLKKAFALILFFISFVAGHNVYANEMDFSVRAILPENQRSQDASYFDLRVTPGQKQTLDIELTNDTDRDITVVTSANSAITNDNGIADYSHKKTKKDPSAAITFSEIAQMPEEIVLAKKSKKIVECIITMPEKSFDGYVLGGLYFEQKKDEAEETNKNEAVAIGNRFSYVVGVLLSETDQEVRPELALNEVKADQFNGNNIVTMNIQNKQSAMIKKLQVDAKLYYEQEKKPRYENHQEALTMAPNTNFNYRIDLKEQPFVAGNYTVKIKANDGYKDWTWERKFDIKEKEVKKYNATAVNLPPEPKKQFPWVIVISVGIGLLIVIIGIIYYFKQKMKKTQQVHQEKYDELKKNLDQLNEKEK</sequence>
<evidence type="ECO:0000259" key="5">
    <source>
        <dbReference type="Pfam" id="PF11797"/>
    </source>
</evidence>
<keyword evidence="2" id="KW-1133">Transmembrane helix</keyword>
<feature type="transmembrane region" description="Helical" evidence="2">
    <location>
        <begin position="312"/>
        <end position="335"/>
    </location>
</feature>
<keyword evidence="2" id="KW-0812">Transmembrane</keyword>
<keyword evidence="8" id="KW-1185">Reference proteome</keyword>
<dbReference type="EMBL" id="NIBQ01000001">
    <property type="protein sequence ID" value="OUZ34559.1"/>
    <property type="molecule type" value="Genomic_DNA"/>
</dbReference>